<dbReference type="InterPro" id="IPR036388">
    <property type="entry name" value="WH-like_DNA-bd_sf"/>
</dbReference>
<dbReference type="Gene3D" id="1.10.10.10">
    <property type="entry name" value="Winged helix-like DNA-binding domain superfamily/Winged helix DNA-binding domain"/>
    <property type="match status" value="1"/>
</dbReference>
<accession>A0ABY7BVS9</accession>
<dbReference type="NCBIfam" id="TIGR02424">
    <property type="entry name" value="TF_pcaQ"/>
    <property type="match status" value="1"/>
</dbReference>
<dbReference type="Gene3D" id="3.40.190.10">
    <property type="entry name" value="Periplasmic binding protein-like II"/>
    <property type="match status" value="2"/>
</dbReference>
<dbReference type="InterPro" id="IPR012787">
    <property type="entry name" value="TF_PcaQ"/>
</dbReference>
<evidence type="ECO:0000256" key="5">
    <source>
        <dbReference type="SAM" id="MobiDB-lite"/>
    </source>
</evidence>
<dbReference type="InterPro" id="IPR000847">
    <property type="entry name" value="LysR_HTH_N"/>
</dbReference>
<dbReference type="Proteomes" id="UP001164020">
    <property type="component" value="Chromosome"/>
</dbReference>
<dbReference type="InterPro" id="IPR005119">
    <property type="entry name" value="LysR_subst-bd"/>
</dbReference>
<dbReference type="PROSITE" id="PS50931">
    <property type="entry name" value="HTH_LYSR"/>
    <property type="match status" value="1"/>
</dbReference>
<gene>
    <name evidence="7" type="primary">pcaQ</name>
    <name evidence="7" type="ORF">OH818_21170</name>
</gene>
<evidence type="ECO:0000259" key="6">
    <source>
        <dbReference type="PROSITE" id="PS50931"/>
    </source>
</evidence>
<name>A0ABY7BVS9_9HYPH</name>
<evidence type="ECO:0000256" key="4">
    <source>
        <dbReference type="ARBA" id="ARBA00023163"/>
    </source>
</evidence>
<dbReference type="InterPro" id="IPR050950">
    <property type="entry name" value="HTH-type_LysR_regulators"/>
</dbReference>
<dbReference type="PANTHER" id="PTHR30419:SF8">
    <property type="entry name" value="NITROGEN ASSIMILATION TRANSCRIPTIONAL ACTIVATOR-RELATED"/>
    <property type="match status" value="1"/>
</dbReference>
<sequence length="313" mass="33199">MEIDRRIKIRHLRTFVEVARSASVGRAAELMHVSQPAVSKTLAELESVLGARLMERNRSGVALTPVGQMFHAYASSSLAALRQGIEGVSETLAAGGLRLAIGALPSVAARIVPDAAVEMGRVAPEVGLAIITGPNGYLLSELANGAVDLVIGRLGNPEAMEGHSFSQLYSERISLVVRPGHPLVGRTDVAAISDYPIVFPNRDAAIRTIAEQFFIAQGIRRAGHRIETVAETFGRAYVRKTDAVWVISSGVVALDVAEGMLVELPIPLRETLGPVGLTLRGRAIRHRRCACSSRRCGGRSGGSNSPADAKACS</sequence>
<reference evidence="7" key="1">
    <citation type="submission" date="2022-12" db="EMBL/GenBank/DDBJ databases">
        <title>Jiella pelagia sp. nov., isolated from phosphonate enriched culture of Northwest Pacific surface seawater.</title>
        <authorList>
            <person name="Shin D.Y."/>
            <person name="Hwang C.Y."/>
        </authorList>
    </citation>
    <scope>NUCLEOTIDE SEQUENCE</scope>
    <source>
        <strain evidence="7">HL-NP1</strain>
    </source>
</reference>
<dbReference type="SUPFAM" id="SSF53850">
    <property type="entry name" value="Periplasmic binding protein-like II"/>
    <property type="match status" value="1"/>
</dbReference>
<evidence type="ECO:0000313" key="7">
    <source>
        <dbReference type="EMBL" id="WAP67921.1"/>
    </source>
</evidence>
<comment type="similarity">
    <text evidence="1">Belongs to the LysR transcriptional regulatory family.</text>
</comment>
<dbReference type="RefSeq" id="WP_268880396.1">
    <property type="nucleotide sequence ID" value="NZ_CP114029.1"/>
</dbReference>
<evidence type="ECO:0000256" key="2">
    <source>
        <dbReference type="ARBA" id="ARBA00023015"/>
    </source>
</evidence>
<dbReference type="PRINTS" id="PR00039">
    <property type="entry name" value="HTHLYSR"/>
</dbReference>
<keyword evidence="8" id="KW-1185">Reference proteome</keyword>
<organism evidence="7 8">
    <name type="scientific">Jiella pelagia</name>
    <dbReference type="NCBI Taxonomy" id="2986949"/>
    <lineage>
        <taxon>Bacteria</taxon>
        <taxon>Pseudomonadati</taxon>
        <taxon>Pseudomonadota</taxon>
        <taxon>Alphaproteobacteria</taxon>
        <taxon>Hyphomicrobiales</taxon>
        <taxon>Aurantimonadaceae</taxon>
        <taxon>Jiella</taxon>
    </lineage>
</organism>
<evidence type="ECO:0000313" key="8">
    <source>
        <dbReference type="Proteomes" id="UP001164020"/>
    </source>
</evidence>
<protein>
    <submittedName>
        <fullName evidence="7">Pca operon transcription factor PcaQ</fullName>
    </submittedName>
</protein>
<evidence type="ECO:0000256" key="1">
    <source>
        <dbReference type="ARBA" id="ARBA00009437"/>
    </source>
</evidence>
<evidence type="ECO:0000256" key="3">
    <source>
        <dbReference type="ARBA" id="ARBA00023125"/>
    </source>
</evidence>
<feature type="region of interest" description="Disordered" evidence="5">
    <location>
        <begin position="293"/>
        <end position="313"/>
    </location>
</feature>
<keyword evidence="2" id="KW-0805">Transcription regulation</keyword>
<dbReference type="Pfam" id="PF00126">
    <property type="entry name" value="HTH_1"/>
    <property type="match status" value="1"/>
</dbReference>
<feature type="domain" description="HTH lysR-type" evidence="6">
    <location>
        <begin position="7"/>
        <end position="64"/>
    </location>
</feature>
<proteinExistence type="inferred from homology"/>
<keyword evidence="4" id="KW-0804">Transcription</keyword>
<dbReference type="InterPro" id="IPR036390">
    <property type="entry name" value="WH_DNA-bd_sf"/>
</dbReference>
<dbReference type="Pfam" id="PF03466">
    <property type="entry name" value="LysR_substrate"/>
    <property type="match status" value="1"/>
</dbReference>
<keyword evidence="3" id="KW-0238">DNA-binding</keyword>
<dbReference type="EMBL" id="CP114029">
    <property type="protein sequence ID" value="WAP67921.1"/>
    <property type="molecule type" value="Genomic_DNA"/>
</dbReference>
<dbReference type="SUPFAM" id="SSF46785">
    <property type="entry name" value="Winged helix' DNA-binding domain"/>
    <property type="match status" value="1"/>
</dbReference>
<dbReference type="PANTHER" id="PTHR30419">
    <property type="entry name" value="HTH-TYPE TRANSCRIPTIONAL REGULATOR YBHD"/>
    <property type="match status" value="1"/>
</dbReference>